<dbReference type="Proteomes" id="UP000022910">
    <property type="component" value="Unassembled WGS sequence"/>
</dbReference>
<reference evidence="2 3" key="1">
    <citation type="submission" date="2014-02" db="EMBL/GenBank/DDBJ databases">
        <title>Single nucleus genome sequencing reveals high similarity among nuclei of an endomycorrhizal fungus.</title>
        <authorList>
            <person name="Lin K."/>
            <person name="Geurts R."/>
            <person name="Zhang Z."/>
            <person name="Limpens E."/>
            <person name="Saunders D.G."/>
            <person name="Mu D."/>
            <person name="Pang E."/>
            <person name="Cao H."/>
            <person name="Cha H."/>
            <person name="Lin T."/>
            <person name="Zhou Q."/>
            <person name="Shang Y."/>
            <person name="Li Y."/>
            <person name="Ivanov S."/>
            <person name="Sharma T."/>
            <person name="Velzen R.V."/>
            <person name="Ruijter N.D."/>
            <person name="Aanen D.K."/>
            <person name="Win J."/>
            <person name="Kamoun S."/>
            <person name="Bisseling T."/>
            <person name="Huang S."/>
        </authorList>
    </citation>
    <scope>NUCLEOTIDE SEQUENCE [LARGE SCALE GENOMIC DNA]</scope>
    <source>
        <strain evidence="3">DAOM197198w</strain>
    </source>
</reference>
<gene>
    <name evidence="2" type="ORF">RirG_134040</name>
</gene>
<dbReference type="AlphaFoldDB" id="A0A015J723"/>
<name>A0A015J723_RHIIW</name>
<evidence type="ECO:0000256" key="1">
    <source>
        <dbReference type="PROSITE-ProRule" id="PRU10141"/>
    </source>
</evidence>
<proteinExistence type="predicted"/>
<protein>
    <recommendedName>
        <fullName evidence="4">Protein kinase domain-containing protein</fullName>
    </recommendedName>
</protein>
<keyword evidence="1" id="KW-0067">ATP-binding</keyword>
<dbReference type="HOGENOM" id="CLU_158811_1_0_1"/>
<dbReference type="PROSITE" id="PS00107">
    <property type="entry name" value="PROTEIN_KINASE_ATP"/>
    <property type="match status" value="1"/>
</dbReference>
<keyword evidence="3" id="KW-1185">Reference proteome</keyword>
<comment type="caution">
    <text evidence="2">The sequence shown here is derived from an EMBL/GenBank/DDBJ whole genome shotgun (WGS) entry which is preliminary data.</text>
</comment>
<dbReference type="InterPro" id="IPR017441">
    <property type="entry name" value="Protein_kinase_ATP_BS"/>
</dbReference>
<evidence type="ECO:0008006" key="4">
    <source>
        <dbReference type="Google" id="ProtNLM"/>
    </source>
</evidence>
<sequence>MNNTISTKYCVEEAISKKIIKYYKYDNFNNIEEIGIGNFGRVFRANYKNSQHYLALKSFFNFNEFTLEKIVRELTADVRQMTAG</sequence>
<evidence type="ECO:0000313" key="3">
    <source>
        <dbReference type="Proteomes" id="UP000022910"/>
    </source>
</evidence>
<dbReference type="EMBL" id="JEMT01022358">
    <property type="protein sequence ID" value="EXX65362.1"/>
    <property type="molecule type" value="Genomic_DNA"/>
</dbReference>
<dbReference type="Gene3D" id="3.30.200.20">
    <property type="entry name" value="Phosphorylase Kinase, domain 1"/>
    <property type="match status" value="1"/>
</dbReference>
<keyword evidence="1" id="KW-0547">Nucleotide-binding</keyword>
<organism evidence="2 3">
    <name type="scientific">Rhizophagus irregularis (strain DAOM 197198w)</name>
    <name type="common">Glomus intraradices</name>
    <dbReference type="NCBI Taxonomy" id="1432141"/>
    <lineage>
        <taxon>Eukaryota</taxon>
        <taxon>Fungi</taxon>
        <taxon>Fungi incertae sedis</taxon>
        <taxon>Mucoromycota</taxon>
        <taxon>Glomeromycotina</taxon>
        <taxon>Glomeromycetes</taxon>
        <taxon>Glomerales</taxon>
        <taxon>Glomeraceae</taxon>
        <taxon>Rhizophagus</taxon>
    </lineage>
</organism>
<feature type="binding site" evidence="1">
    <location>
        <position position="57"/>
    </location>
    <ligand>
        <name>ATP</name>
        <dbReference type="ChEBI" id="CHEBI:30616"/>
    </ligand>
</feature>
<dbReference type="InterPro" id="IPR011009">
    <property type="entry name" value="Kinase-like_dom_sf"/>
</dbReference>
<dbReference type="GO" id="GO:0005524">
    <property type="term" value="F:ATP binding"/>
    <property type="evidence" value="ECO:0007669"/>
    <property type="project" value="UniProtKB-UniRule"/>
</dbReference>
<evidence type="ECO:0000313" key="2">
    <source>
        <dbReference type="EMBL" id="EXX65362.1"/>
    </source>
</evidence>
<dbReference type="SUPFAM" id="SSF56112">
    <property type="entry name" value="Protein kinase-like (PK-like)"/>
    <property type="match status" value="1"/>
</dbReference>
<accession>A0A015J723</accession>